<proteinExistence type="predicted"/>
<evidence type="ECO:0000256" key="1">
    <source>
        <dbReference type="SAM" id="MobiDB-lite"/>
    </source>
</evidence>
<sequence>MRRLTAPAVPLVLVAVITSGCAAPAATPSTTANEQPATSAPQLDARTQLAGLVATAKDHRFTAGYTYRPTVGAPRTVTVALAGDGSWRVDVPGGALGGKADIALVGDKDGLFQCRTSGANPACAKAPDGSLPAWADPRVQHPFVDWLDPLTDRRAALSVAVAPLLTGARGTCFSVESDSAALTPPVDPGVYCYDADGTLTGAKADFGTLVLAAPVSPPPASVQPPAPVSGDSLLAAAAPTSTSSGQ</sequence>
<evidence type="ECO:0000313" key="3">
    <source>
        <dbReference type="EMBL" id="NJC72833.1"/>
    </source>
</evidence>
<dbReference type="RefSeq" id="WP_167927740.1">
    <property type="nucleotide sequence ID" value="NZ_JAATVY010000022.1"/>
</dbReference>
<comment type="caution">
    <text evidence="3">The sequence shown here is derived from an EMBL/GenBank/DDBJ whole genome shotgun (WGS) entry which is preliminary data.</text>
</comment>
<accession>A0ABX0Y5Z1</accession>
<name>A0ABX0Y5Z1_9ACTN</name>
<organism evidence="3 4">
    <name type="scientific">Planosporangium thailandense</name>
    <dbReference type="NCBI Taxonomy" id="765197"/>
    <lineage>
        <taxon>Bacteria</taxon>
        <taxon>Bacillati</taxon>
        <taxon>Actinomycetota</taxon>
        <taxon>Actinomycetes</taxon>
        <taxon>Micromonosporales</taxon>
        <taxon>Micromonosporaceae</taxon>
        <taxon>Planosporangium</taxon>
    </lineage>
</organism>
<protein>
    <recommendedName>
        <fullName evidence="5">Lipoprotein</fullName>
    </recommendedName>
</protein>
<feature type="compositionally biased region" description="Pro residues" evidence="1">
    <location>
        <begin position="215"/>
        <end position="227"/>
    </location>
</feature>
<keyword evidence="4" id="KW-1185">Reference proteome</keyword>
<reference evidence="3 4" key="1">
    <citation type="submission" date="2020-03" db="EMBL/GenBank/DDBJ databases">
        <title>WGS of the type strain of Planosporangium spp.</title>
        <authorList>
            <person name="Thawai C."/>
        </authorList>
    </citation>
    <scope>NUCLEOTIDE SEQUENCE [LARGE SCALE GENOMIC DNA]</scope>
    <source>
        <strain evidence="3 4">TBRC 5610</strain>
    </source>
</reference>
<feature type="chain" id="PRO_5047189957" description="Lipoprotein" evidence="2">
    <location>
        <begin position="23"/>
        <end position="246"/>
    </location>
</feature>
<keyword evidence="2" id="KW-0732">Signal</keyword>
<dbReference type="PROSITE" id="PS51257">
    <property type="entry name" value="PROKAR_LIPOPROTEIN"/>
    <property type="match status" value="1"/>
</dbReference>
<dbReference type="Proteomes" id="UP000722989">
    <property type="component" value="Unassembled WGS sequence"/>
</dbReference>
<evidence type="ECO:0008006" key="5">
    <source>
        <dbReference type="Google" id="ProtNLM"/>
    </source>
</evidence>
<evidence type="ECO:0000256" key="2">
    <source>
        <dbReference type="SAM" id="SignalP"/>
    </source>
</evidence>
<dbReference type="EMBL" id="JAATVY010000022">
    <property type="protein sequence ID" value="NJC72833.1"/>
    <property type="molecule type" value="Genomic_DNA"/>
</dbReference>
<gene>
    <name evidence="3" type="ORF">HC031_24390</name>
</gene>
<feature type="signal peptide" evidence="2">
    <location>
        <begin position="1"/>
        <end position="22"/>
    </location>
</feature>
<feature type="compositionally biased region" description="Low complexity" evidence="1">
    <location>
        <begin position="228"/>
        <end position="246"/>
    </location>
</feature>
<evidence type="ECO:0000313" key="4">
    <source>
        <dbReference type="Proteomes" id="UP000722989"/>
    </source>
</evidence>
<feature type="region of interest" description="Disordered" evidence="1">
    <location>
        <begin position="215"/>
        <end position="246"/>
    </location>
</feature>